<evidence type="ECO:0000313" key="3">
    <source>
        <dbReference type="EMBL" id="CAD9571554.1"/>
    </source>
</evidence>
<feature type="region of interest" description="Disordered" evidence="2">
    <location>
        <begin position="291"/>
        <end position="470"/>
    </location>
</feature>
<sequence>MISLRGPVKRNDNGEWQWSGVWAFGALEADGEEVIGLQQFISSLENGATHKFTPHQRQKGPLPFHYKFNDAQMDKEVSRTVSVTECDGSSNDKIDATTSSSESTAVLTPANIPLETQSQSQQASKQEGSVVSSESTPTGSPLHEEHREEGKIPAGGESADASVSNKKLQKNKKLESSTEAPESDTKESGTQQNISQTDSVSATLSITTCPREGSWMGSFLNVSKKMDRTPLKPVDETFDMQIMNSPQKNPALKVRGTGCNKFGKFELTGTLEMKENTQILTCQKVYIPEPVKKRGRGRPKLLKSTDASSSSTATGVSSSKSPSHTAQSQSASSGKDNGYYTRKRIMSWQRPVSSDSEDEKPAKVSINTKASTSSSAENTNSTKNPRKRGRPPSNIIQKPRSYPQPLSQQHHQQHQQRAPGFYPAPPQIPKQSVMKSTSFGTSVNQKSNVNGSHKGSGIHKSNGNAPSSASAVSPAAMTSMPAAITTLPSCYSPIEARWLAAHYMNVGGVWCVYEGDLDMGGSARHGQGTTLYPDNKVYRGSYKSNKEHGVGELRCASNDVLIYKGEWERGKVHGRGVYYYYREGDADFTGASAVGEGSSVLLGTYEGEFNTNLRHGLGKYSMPDGSYYEGEWQNNERCGRGTMVWADGSHYEGQWRFNQRNGSGTLKTSDGFHYDGQWANNSMEGRGTGIYFLKDTQQRYEGMWNGGKKEGRGTIVFDHAKASYEGRFKNDTMEGQGTLKMSAVTEAEPCTKDVGNSSEECPEHDWLIPIEFQSDLAHIHSKAGFTKDGG</sequence>
<feature type="compositionally biased region" description="Polar residues" evidence="2">
    <location>
        <begin position="429"/>
        <end position="464"/>
    </location>
</feature>
<dbReference type="EMBL" id="HBGY01011920">
    <property type="protein sequence ID" value="CAD9571554.1"/>
    <property type="molecule type" value="Transcribed_RNA"/>
</dbReference>
<feature type="compositionally biased region" description="Basic and acidic residues" evidence="2">
    <location>
        <begin position="142"/>
        <end position="151"/>
    </location>
</feature>
<feature type="compositionally biased region" description="Low complexity" evidence="2">
    <location>
        <begin position="302"/>
        <end position="323"/>
    </location>
</feature>
<organism evidence="3">
    <name type="scientific">Leptocylindrus danicus</name>
    <dbReference type="NCBI Taxonomy" id="163516"/>
    <lineage>
        <taxon>Eukaryota</taxon>
        <taxon>Sar</taxon>
        <taxon>Stramenopiles</taxon>
        <taxon>Ochrophyta</taxon>
        <taxon>Bacillariophyta</taxon>
        <taxon>Coscinodiscophyceae</taxon>
        <taxon>Chaetocerotophycidae</taxon>
        <taxon>Leptocylindrales</taxon>
        <taxon>Leptocylindraceae</taxon>
        <taxon>Leptocylindrus</taxon>
    </lineage>
</organism>
<gene>
    <name evidence="3" type="ORF">LDAN0321_LOCUS7557</name>
</gene>
<dbReference type="PANTHER" id="PTHR43215">
    <property type="entry name" value="RADIAL SPOKE HEAD 1 HOMOLOG"/>
    <property type="match status" value="1"/>
</dbReference>
<dbReference type="Pfam" id="PF02493">
    <property type="entry name" value="MORN"/>
    <property type="match status" value="9"/>
</dbReference>
<reference evidence="3" key="1">
    <citation type="submission" date="2021-01" db="EMBL/GenBank/DDBJ databases">
        <authorList>
            <person name="Corre E."/>
            <person name="Pelletier E."/>
            <person name="Niang G."/>
            <person name="Scheremetjew M."/>
            <person name="Finn R."/>
            <person name="Kale V."/>
            <person name="Holt S."/>
            <person name="Cochrane G."/>
            <person name="Meng A."/>
            <person name="Brown T."/>
            <person name="Cohen L."/>
        </authorList>
    </citation>
    <scope>NUCLEOTIDE SEQUENCE</scope>
    <source>
        <strain evidence="3">B650</strain>
    </source>
</reference>
<dbReference type="InterPro" id="IPR017956">
    <property type="entry name" value="AT_hook_DNA-bd_motif"/>
</dbReference>
<dbReference type="InterPro" id="IPR003409">
    <property type="entry name" value="MORN"/>
</dbReference>
<evidence type="ECO:0000256" key="1">
    <source>
        <dbReference type="ARBA" id="ARBA00022737"/>
    </source>
</evidence>
<accession>A0A7S2P1G2</accession>
<protein>
    <recommendedName>
        <fullName evidence="4">MORN repeat-containing protein 5</fullName>
    </recommendedName>
</protein>
<keyword evidence="1" id="KW-0677">Repeat</keyword>
<feature type="compositionally biased region" description="Polar residues" evidence="2">
    <location>
        <begin position="96"/>
        <end position="106"/>
    </location>
</feature>
<feature type="compositionally biased region" description="Low complexity" evidence="2">
    <location>
        <begin position="367"/>
        <end position="383"/>
    </location>
</feature>
<dbReference type="SUPFAM" id="SSF82185">
    <property type="entry name" value="Histone H3 K4-specific methyltransferase SET7/9 N-terminal domain"/>
    <property type="match status" value="3"/>
</dbReference>
<feature type="compositionally biased region" description="Polar residues" evidence="2">
    <location>
        <begin position="188"/>
        <end position="203"/>
    </location>
</feature>
<dbReference type="AlphaFoldDB" id="A0A7S2P1G2"/>
<evidence type="ECO:0000256" key="2">
    <source>
        <dbReference type="SAM" id="MobiDB-lite"/>
    </source>
</evidence>
<dbReference type="PANTHER" id="PTHR43215:SF14">
    <property type="entry name" value="RADIAL SPOKE HEAD 1 HOMOLOG"/>
    <property type="match status" value="1"/>
</dbReference>
<name>A0A7S2P1G2_9STRA</name>
<feature type="compositionally biased region" description="Polar residues" evidence="2">
    <location>
        <begin position="324"/>
        <end position="335"/>
    </location>
</feature>
<dbReference type="Gene3D" id="2.20.110.10">
    <property type="entry name" value="Histone H3 K4-specific methyltransferase SET7/9 N-terminal domain"/>
    <property type="match status" value="3"/>
</dbReference>
<feature type="compositionally biased region" description="Polar residues" evidence="2">
    <location>
        <begin position="114"/>
        <end position="139"/>
    </location>
</feature>
<evidence type="ECO:0008006" key="4">
    <source>
        <dbReference type="Google" id="ProtNLM"/>
    </source>
</evidence>
<proteinExistence type="predicted"/>
<dbReference type="SMART" id="SM00384">
    <property type="entry name" value="AT_hook"/>
    <property type="match status" value="2"/>
</dbReference>
<dbReference type="GO" id="GO:0003677">
    <property type="term" value="F:DNA binding"/>
    <property type="evidence" value="ECO:0007669"/>
    <property type="project" value="InterPro"/>
</dbReference>
<feature type="region of interest" description="Disordered" evidence="2">
    <location>
        <begin position="84"/>
        <end position="203"/>
    </location>
</feature>
<dbReference type="SMART" id="SM00698">
    <property type="entry name" value="MORN"/>
    <property type="match status" value="9"/>
</dbReference>